<gene>
    <name evidence="1" type="ORF">ATK78_0039</name>
</gene>
<dbReference type="Proteomes" id="UP000295620">
    <property type="component" value="Unassembled WGS sequence"/>
</dbReference>
<comment type="caution">
    <text evidence="1">The sequence shown here is derived from an EMBL/GenBank/DDBJ whole genome shotgun (WGS) entry which is preliminary data.</text>
</comment>
<keyword evidence="2" id="KW-1185">Reference proteome</keyword>
<name>A0A4R6SYT5_9SPHI</name>
<sequence>MITTQTNENFSCFLLKDYAAVCKSSIMDLNINLGEVNQLMDSIFVKQQLNLDEEMLYYLAISG</sequence>
<protein>
    <submittedName>
        <fullName evidence="1">Uncharacterized protein</fullName>
    </submittedName>
</protein>
<evidence type="ECO:0000313" key="1">
    <source>
        <dbReference type="EMBL" id="TDQ10929.1"/>
    </source>
</evidence>
<dbReference type="AlphaFoldDB" id="A0A4R6SYT5"/>
<reference evidence="1 2" key="1">
    <citation type="submission" date="2019-03" db="EMBL/GenBank/DDBJ databases">
        <title>Genomic Encyclopedia of Archaeal and Bacterial Type Strains, Phase II (KMG-II): from individual species to whole genera.</title>
        <authorList>
            <person name="Goeker M."/>
        </authorList>
    </citation>
    <scope>NUCLEOTIDE SEQUENCE [LARGE SCALE GENOMIC DNA]</scope>
    <source>
        <strain evidence="1 2">DSM 19035</strain>
    </source>
</reference>
<dbReference type="EMBL" id="SNYC01000003">
    <property type="protein sequence ID" value="TDQ10929.1"/>
    <property type="molecule type" value="Genomic_DNA"/>
</dbReference>
<evidence type="ECO:0000313" key="2">
    <source>
        <dbReference type="Proteomes" id="UP000295620"/>
    </source>
</evidence>
<proteinExistence type="predicted"/>
<dbReference type="RefSeq" id="WP_208112276.1">
    <property type="nucleotide sequence ID" value="NZ_SNYC01000003.1"/>
</dbReference>
<accession>A0A4R6SYT5</accession>
<organism evidence="1 2">
    <name type="scientific">Pedobacter metabolipauper</name>
    <dbReference type="NCBI Taxonomy" id="425513"/>
    <lineage>
        <taxon>Bacteria</taxon>
        <taxon>Pseudomonadati</taxon>
        <taxon>Bacteroidota</taxon>
        <taxon>Sphingobacteriia</taxon>
        <taxon>Sphingobacteriales</taxon>
        <taxon>Sphingobacteriaceae</taxon>
        <taxon>Pedobacter</taxon>
    </lineage>
</organism>